<dbReference type="InterPro" id="IPR006068">
    <property type="entry name" value="ATPase_P-typ_cation-transptr_C"/>
</dbReference>
<feature type="transmembrane region" description="Helical" evidence="13">
    <location>
        <begin position="1403"/>
        <end position="1422"/>
    </location>
</feature>
<dbReference type="PRINTS" id="PR00121">
    <property type="entry name" value="NAKATPASE"/>
</dbReference>
<evidence type="ECO:0000256" key="5">
    <source>
        <dbReference type="ARBA" id="ARBA00022553"/>
    </source>
</evidence>
<dbReference type="RefSeq" id="WP_232186281.1">
    <property type="nucleotide sequence ID" value="NZ_JAIOAP010000008.1"/>
</dbReference>
<evidence type="ECO:0000256" key="6">
    <source>
        <dbReference type="ARBA" id="ARBA00022692"/>
    </source>
</evidence>
<keyword evidence="16" id="KW-1185">Reference proteome</keyword>
<dbReference type="SUPFAM" id="SSF81665">
    <property type="entry name" value="Calcium ATPase, transmembrane domain M"/>
    <property type="match status" value="1"/>
</dbReference>
<keyword evidence="7" id="KW-0547">Nucleotide-binding</keyword>
<evidence type="ECO:0000259" key="14">
    <source>
        <dbReference type="SMART" id="SM00831"/>
    </source>
</evidence>
<organism evidence="15 16">
    <name type="scientific">Cohnella silvisoli</name>
    <dbReference type="NCBI Taxonomy" id="2873699"/>
    <lineage>
        <taxon>Bacteria</taxon>
        <taxon>Bacillati</taxon>
        <taxon>Bacillota</taxon>
        <taxon>Bacilli</taxon>
        <taxon>Bacillales</taxon>
        <taxon>Paenibacillaceae</taxon>
        <taxon>Cohnella</taxon>
    </lineage>
</organism>
<accession>A0ABV1KV73</accession>
<dbReference type="NCBIfam" id="TIGR01494">
    <property type="entry name" value="ATPase_P-type"/>
    <property type="match status" value="3"/>
</dbReference>
<dbReference type="Pfam" id="PF00689">
    <property type="entry name" value="Cation_ATPase_C"/>
    <property type="match status" value="1"/>
</dbReference>
<dbReference type="PANTHER" id="PTHR43294:SF21">
    <property type="entry name" value="CATION TRANSPORTING ATPASE"/>
    <property type="match status" value="1"/>
</dbReference>
<sequence>MVPQGKQRFLRSLPGRIRIEITGLKENPNTTELLLRRFSTMKGISRIVPNTVSGRALIEYDEARVNVQEIIHAIQQVELHLEDPRCSEAAAAAEMPPLQERLNPAGPKLSMPEPEPKEKVPIPLAIAMGGLAVLGAKRLFLGRSALAGSPIPFYLSGLVSVVTGYPFLRRGFESFSQTKKWNSDLLLGTSALALALVRENLVVLAGLGVLQFVNWKRSQLALGPGQENRLSPEIQSYSEKAAKWGLIGAAATWAITRNPLQGIAVLLAANPRPATIPAQYAWQQAEVVSHERNFTVPSNGSLSQLARTNTMLIEETSHLFDQEENPDEFQCFSKEEDAEKAVCYAASLMKSSGHPWKEDVWEHAKRTCRTIRSAFHVTEEDSGLTGKINDIPIYVGSSAYLKQHGIASDTYDLEAKRLERKGFNVLFVAKAGHKPEPCLGFIARKEAAGLSEWGKQLSSFTDKGWRIGVLQNRANVSEQSLKKRGIDSSWLSLQPGEIIERIALMQQQGENALFVADSERNPLNEYMAAAGIPVITKDQVPRLLETSAYVKQVDRTVNKHFQITKSWNLLGSALASLGALSAPVVNLAADALSLVFLTRSKKASERESPPLNRIPGVQEIAAASDKPVWHSSSREELMSRFQVDEFSGLSAARVAELQSRHGKNRLEGKKTTPWFVTYFGQFKEFTTLVLLGTTTFAFLSGGLFDGIAMGAILLANAAISTFQERKAEKVVQSLNQFQPPFCKVIRDGKESEISAIELIPGDIVHLEAGNRMPADIRLLQASNLRVNEAALTGESLPIDKNELPIEENLPLAERTNMLYMGTDICGGKGIGIVVNTGMDTEMGHLVSLLKQEEKEVTPLQEKVTSISKTFVKGALAAGVIVFVAGLLRGIPLNQMVSTSIALAASAIPEGLPVTITIALSAGIFRMAKKKTLVRKLSALETLGRTTIICTDKTGTLTKNEMMVRTVASVNRAWTVTGNGYEPVGDIQEVTAEVAATAAAGLYKESSGDVEMDTDLKRILEIGVLCNNSKLDQQEGKWIVKGDPTEGALLTLAAKKGMWPQDLSGWHRSHEVPFDSNTGKMSVVCKENAKSNSDCYVLTKGSVEAVLRRCSRYQANGELFELKEDQKRQILLQNEQLSTDALRVLAFAYSPIDGEQDKSCIDEQNLIYVGMAGMADPPKAAIEEGIRDAQALGVKPVMITGDHPITAVAIAKQIGIYDGTQKVLSGHELDRMTDEELSEVVENVSIFARVTPEHKLRIVTAFQKRGHIVAMTGDGVNDTPAIKQADVGIAMGEKGTEVTKEAADMVLQHDHFGSIVDGVKEGRTIIGNIRKALGCLLTGNLAEIIVTSAAVMLGLPIPLVPVQILLMNLLTDALPAMVLAVNPGNKSGITERTDIVDRRLYRKVVVRGVLLGLGSLGLFAASLATGAPIAVAQSVAFATLVAGQLLQTFSWRQEGSEQSTREWTKDRFLIGALGVSWLALLAALYVPPVSRFFHTAPLSLTHWIPVLLVAGSVTLLSKPILSLVSRRTIGSPNLQATGAAA</sequence>
<dbReference type="Gene3D" id="1.20.1110.10">
    <property type="entry name" value="Calcium-transporting ATPase, transmembrane domain"/>
    <property type="match status" value="1"/>
</dbReference>
<evidence type="ECO:0000313" key="15">
    <source>
        <dbReference type="EMBL" id="MEQ4483895.1"/>
    </source>
</evidence>
<dbReference type="Gene3D" id="2.70.150.10">
    <property type="entry name" value="Calcium-transporting ATPase, cytoplasmic transduction domain A"/>
    <property type="match status" value="1"/>
</dbReference>
<feature type="transmembrane region" description="Helical" evidence="13">
    <location>
        <begin position="910"/>
        <end position="927"/>
    </location>
</feature>
<name>A0ABV1KV73_9BACL</name>
<keyword evidence="12 13" id="KW-0472">Membrane</keyword>
<feature type="transmembrane region" description="Helical" evidence="13">
    <location>
        <begin position="870"/>
        <end position="890"/>
    </location>
</feature>
<dbReference type="SMART" id="SM00831">
    <property type="entry name" value="Cation_ATPase_N"/>
    <property type="match status" value="1"/>
</dbReference>
<dbReference type="InterPro" id="IPR050510">
    <property type="entry name" value="Cation_transp_ATPase_P-type"/>
</dbReference>
<dbReference type="Pfam" id="PF19991">
    <property type="entry name" value="HMA_2"/>
    <property type="match status" value="1"/>
</dbReference>
<evidence type="ECO:0000256" key="12">
    <source>
        <dbReference type="ARBA" id="ARBA00023136"/>
    </source>
</evidence>
<evidence type="ECO:0000256" key="13">
    <source>
        <dbReference type="SAM" id="Phobius"/>
    </source>
</evidence>
<feature type="domain" description="Cation-transporting P-type ATPase N-terminal" evidence="14">
    <location>
        <begin position="628"/>
        <end position="702"/>
    </location>
</feature>
<dbReference type="Pfam" id="PF00690">
    <property type="entry name" value="Cation_ATPase_N"/>
    <property type="match status" value="1"/>
</dbReference>
<protein>
    <submittedName>
        <fullName evidence="15">HAD-IC family P-type ATPase</fullName>
    </submittedName>
</protein>
<evidence type="ECO:0000256" key="11">
    <source>
        <dbReference type="ARBA" id="ARBA00023065"/>
    </source>
</evidence>
<dbReference type="SFLD" id="SFLDS00003">
    <property type="entry name" value="Haloacid_Dehalogenase"/>
    <property type="match status" value="1"/>
</dbReference>
<keyword evidence="10 13" id="KW-1133">Transmembrane helix</keyword>
<dbReference type="SUPFAM" id="SSF56784">
    <property type="entry name" value="HAD-like"/>
    <property type="match status" value="1"/>
</dbReference>
<dbReference type="Gene3D" id="3.40.50.1000">
    <property type="entry name" value="HAD superfamily/HAD-like"/>
    <property type="match status" value="1"/>
</dbReference>
<feature type="transmembrane region" description="Helical" evidence="13">
    <location>
        <begin position="1332"/>
        <end position="1356"/>
    </location>
</feature>
<keyword evidence="5" id="KW-0597">Phosphoprotein</keyword>
<dbReference type="InterPro" id="IPR023298">
    <property type="entry name" value="ATPase_P-typ_TM_dom_sf"/>
</dbReference>
<dbReference type="PRINTS" id="PR00119">
    <property type="entry name" value="CATATPASE"/>
</dbReference>
<evidence type="ECO:0000256" key="3">
    <source>
        <dbReference type="ARBA" id="ARBA00022448"/>
    </source>
</evidence>
<evidence type="ECO:0000256" key="1">
    <source>
        <dbReference type="ARBA" id="ARBA00004651"/>
    </source>
</evidence>
<keyword evidence="11" id="KW-0406">Ion transport</keyword>
<keyword evidence="8" id="KW-0067">ATP-binding</keyword>
<feature type="transmembrane region" description="Helical" evidence="13">
    <location>
        <begin position="1467"/>
        <end position="1485"/>
    </location>
</feature>
<evidence type="ECO:0000256" key="8">
    <source>
        <dbReference type="ARBA" id="ARBA00022840"/>
    </source>
</evidence>
<dbReference type="InterPro" id="IPR059000">
    <property type="entry name" value="ATPase_P-type_domA"/>
</dbReference>
<dbReference type="InterPro" id="IPR044492">
    <property type="entry name" value="P_typ_ATPase_HD_dom"/>
</dbReference>
<keyword evidence="4" id="KW-1003">Cell membrane</keyword>
<evidence type="ECO:0000256" key="4">
    <source>
        <dbReference type="ARBA" id="ARBA00022475"/>
    </source>
</evidence>
<dbReference type="InterPro" id="IPR008250">
    <property type="entry name" value="ATPase_P-typ_transduc_dom_A_sf"/>
</dbReference>
<evidence type="ECO:0000313" key="16">
    <source>
        <dbReference type="Proteomes" id="UP001493487"/>
    </source>
</evidence>
<dbReference type="InterPro" id="IPR001757">
    <property type="entry name" value="P_typ_ATPase"/>
</dbReference>
<dbReference type="Pfam" id="PF00122">
    <property type="entry name" value="E1-E2_ATPase"/>
    <property type="match status" value="1"/>
</dbReference>
<reference evidence="15 16" key="1">
    <citation type="journal article" date="2023" name="Genome Announc.">
        <title>Pan-Genome Analyses of the Genus Cohnella and Proposal of the Novel Species Cohnella silvisoli sp. nov., Isolated from Forest Soil.</title>
        <authorList>
            <person name="Wang C."/>
            <person name="Mao L."/>
            <person name="Bao G."/>
            <person name="Zhu H."/>
        </authorList>
    </citation>
    <scope>NUCLEOTIDE SEQUENCE [LARGE SCALE GENOMIC DNA]</scope>
    <source>
        <strain evidence="15 16">NL03-T5-1</strain>
    </source>
</reference>
<dbReference type="InterPro" id="IPR036412">
    <property type="entry name" value="HAD-like_sf"/>
</dbReference>
<keyword evidence="9" id="KW-1278">Translocase</keyword>
<evidence type="ECO:0000256" key="10">
    <source>
        <dbReference type="ARBA" id="ARBA00022989"/>
    </source>
</evidence>
<dbReference type="SUPFAM" id="SSF81660">
    <property type="entry name" value="Metal cation-transporting ATPase, ATP-binding domain N"/>
    <property type="match status" value="2"/>
</dbReference>
<dbReference type="InterPro" id="IPR023214">
    <property type="entry name" value="HAD_sf"/>
</dbReference>
<feature type="transmembrane region" description="Helical" evidence="13">
    <location>
        <begin position="1362"/>
        <end position="1382"/>
    </location>
</feature>
<proteinExistence type="inferred from homology"/>
<keyword evidence="6 13" id="KW-0812">Transmembrane</keyword>
<dbReference type="InterPro" id="IPR023299">
    <property type="entry name" value="ATPase_P-typ_cyto_dom_N"/>
</dbReference>
<comment type="caution">
    <text evidence="15">The sequence shown here is derived from an EMBL/GenBank/DDBJ whole genome shotgun (WGS) entry which is preliminary data.</text>
</comment>
<evidence type="ECO:0000256" key="2">
    <source>
        <dbReference type="ARBA" id="ARBA00005675"/>
    </source>
</evidence>
<dbReference type="SFLD" id="SFLDF00027">
    <property type="entry name" value="p-type_atpase"/>
    <property type="match status" value="1"/>
</dbReference>
<dbReference type="SUPFAM" id="SSF81653">
    <property type="entry name" value="Calcium ATPase, transduction domain A"/>
    <property type="match status" value="1"/>
</dbReference>
<dbReference type="EMBL" id="JASKHM010000009">
    <property type="protein sequence ID" value="MEQ4483895.1"/>
    <property type="molecule type" value="Genomic_DNA"/>
</dbReference>
<dbReference type="PROSITE" id="PS00154">
    <property type="entry name" value="ATPASE_E1_E2"/>
    <property type="match status" value="1"/>
</dbReference>
<feature type="transmembrane region" description="Helical" evidence="13">
    <location>
        <begin position="1497"/>
        <end position="1516"/>
    </location>
</feature>
<comment type="similarity">
    <text evidence="2">Belongs to the cation transport ATPase (P-type) (TC 3.A.3) family. Type IIA subfamily.</text>
</comment>
<dbReference type="InterPro" id="IPR018303">
    <property type="entry name" value="ATPase_P-typ_P_site"/>
</dbReference>
<feature type="transmembrane region" description="Helical" evidence="13">
    <location>
        <begin position="1428"/>
        <end position="1446"/>
    </location>
</feature>
<feature type="transmembrane region" description="Helical" evidence="13">
    <location>
        <begin position="696"/>
        <end position="719"/>
    </location>
</feature>
<comment type="subcellular location">
    <subcellularLocation>
        <location evidence="1">Cell membrane</location>
        <topology evidence="1">Multi-pass membrane protein</topology>
    </subcellularLocation>
</comment>
<evidence type="ECO:0000256" key="9">
    <source>
        <dbReference type="ARBA" id="ARBA00022967"/>
    </source>
</evidence>
<dbReference type="SFLD" id="SFLDG00002">
    <property type="entry name" value="C1.7:_P-type_atpase_like"/>
    <property type="match status" value="1"/>
</dbReference>
<dbReference type="PANTHER" id="PTHR43294">
    <property type="entry name" value="SODIUM/POTASSIUM-TRANSPORTING ATPASE SUBUNIT ALPHA"/>
    <property type="match status" value="1"/>
</dbReference>
<dbReference type="Pfam" id="PF13246">
    <property type="entry name" value="Cation_ATPase"/>
    <property type="match status" value="1"/>
</dbReference>
<dbReference type="InterPro" id="IPR004014">
    <property type="entry name" value="ATPase_P-typ_cation-transptr_N"/>
</dbReference>
<evidence type="ECO:0000256" key="7">
    <source>
        <dbReference type="ARBA" id="ARBA00022741"/>
    </source>
</evidence>
<gene>
    <name evidence="15" type="ORF">QJS35_15975</name>
</gene>
<dbReference type="Proteomes" id="UP001493487">
    <property type="component" value="Unassembled WGS sequence"/>
</dbReference>
<keyword evidence="3" id="KW-0813">Transport</keyword>
<dbReference type="Gene3D" id="3.40.1110.10">
    <property type="entry name" value="Calcium-transporting ATPase, cytoplasmic domain N"/>
    <property type="match status" value="2"/>
</dbReference>